<evidence type="ECO:0000256" key="7">
    <source>
        <dbReference type="ARBA" id="ARBA00022833"/>
    </source>
</evidence>
<dbReference type="InterPro" id="IPR001650">
    <property type="entry name" value="Helicase_C-like"/>
</dbReference>
<dbReference type="Pfam" id="PF18319">
    <property type="entry name" value="Zn_ribbon_PriA"/>
    <property type="match status" value="1"/>
</dbReference>
<evidence type="ECO:0000256" key="9">
    <source>
        <dbReference type="ARBA" id="ARBA00023125"/>
    </source>
</evidence>
<comment type="subunit">
    <text evidence="11">Component of the replication restart primosome.</text>
</comment>
<comment type="catalytic activity">
    <reaction evidence="11">
        <text>ATP + H2O = ADP + phosphate + H(+)</text>
        <dbReference type="Rhea" id="RHEA:13065"/>
        <dbReference type="ChEBI" id="CHEBI:15377"/>
        <dbReference type="ChEBI" id="CHEBI:15378"/>
        <dbReference type="ChEBI" id="CHEBI:30616"/>
        <dbReference type="ChEBI" id="CHEBI:43474"/>
        <dbReference type="ChEBI" id="CHEBI:456216"/>
        <dbReference type="EC" id="5.6.2.4"/>
    </reaction>
</comment>
<feature type="binding site" evidence="11">
    <location>
        <position position="347"/>
    </location>
    <ligand>
        <name>Zn(2+)</name>
        <dbReference type="ChEBI" id="CHEBI:29105"/>
        <label>2</label>
    </ligand>
</feature>
<dbReference type="Pfam" id="PF00270">
    <property type="entry name" value="DEAD"/>
    <property type="match status" value="1"/>
</dbReference>
<evidence type="ECO:0000256" key="4">
    <source>
        <dbReference type="ARBA" id="ARBA00022741"/>
    </source>
</evidence>
<dbReference type="NCBIfam" id="NF004069">
    <property type="entry name" value="PRK05580.2-1"/>
    <property type="match status" value="1"/>
</dbReference>
<evidence type="ECO:0000256" key="8">
    <source>
        <dbReference type="ARBA" id="ARBA00022840"/>
    </source>
</evidence>
<keyword evidence="6 11" id="KW-0347">Helicase</keyword>
<sequence length="614" mass="69609">MFFYKTFLIGSNVPSLTYASQEELQVGAVVSVPLKSSTKNAVIIEEVSQPSFTALEVCEVTAHYYTSKQLEIAKFISEYYFSSWGEAISLFVPYDKNIEPVVKYENNDIKLPQLTQAQQQVYDALLHKDRALLFGVTGAGKTEVFISLMGKMLQEGKATIFLMPEISLTPQMEKRLQRYFGEQVAMWHSKLTKKKKESILEGIYSGQVRIVAGARSALFVPLQDIGLIIVDEEHDDSYKAMTRPRYHARDVAVLMGQKLGAKVLLASATPSMTSYTKYDVVKLDKPFIQTNKRYTFISGDTINNVILNAVSKNYQRGEQSLLFLPTRGNFKYLYCENCGKTHLCPYCSVGMALHRNHKHLKCHYCNYTEAIRESCSYCGHSPLRSERMGTQEAIEVIEEAIEGIKVEKFDKDSITTANKLKQALRRFENKESDLLLGTQMLSKGHDYADITLSVIMGLDHILGLADYRARERTMSLFFQIAGRSGRAKASEVIVQTGDPDFFKSYVGDYELFIKEELSFLEMMEYPPYASLARILIAHKDEKKVAKITLDTVAKLKSFEEIEIVGHGKAPVEKIANKYRYHILLRAKSRVPLLKSLHGVDCKEIEIDMDPVEFS</sequence>
<keyword evidence="5 11" id="KW-0378">Hydrolase</keyword>
<comment type="cofactor">
    <cofactor evidence="11">
        <name>Zn(2+)</name>
        <dbReference type="ChEBI" id="CHEBI:29105"/>
    </cofactor>
    <text evidence="11">Binds 2 zinc ions per subunit.</text>
</comment>
<evidence type="ECO:0000313" key="14">
    <source>
        <dbReference type="Proteomes" id="UP001169069"/>
    </source>
</evidence>
<dbReference type="PANTHER" id="PTHR30580">
    <property type="entry name" value="PRIMOSOMAL PROTEIN N"/>
    <property type="match status" value="1"/>
</dbReference>
<accession>A0ABT7QX69</accession>
<feature type="binding site" evidence="11">
    <location>
        <position position="338"/>
    </location>
    <ligand>
        <name>Zn(2+)</name>
        <dbReference type="ChEBI" id="CHEBI:29105"/>
        <label>1</label>
    </ligand>
</feature>
<keyword evidence="8 11" id="KW-0067">ATP-binding</keyword>
<feature type="binding site" evidence="11">
    <location>
        <position position="378"/>
    </location>
    <ligand>
        <name>Zn(2+)</name>
        <dbReference type="ChEBI" id="CHEBI:29105"/>
        <label>1</label>
    </ligand>
</feature>
<evidence type="ECO:0000256" key="11">
    <source>
        <dbReference type="HAMAP-Rule" id="MF_00983"/>
    </source>
</evidence>
<dbReference type="InterPro" id="IPR005259">
    <property type="entry name" value="PriA"/>
</dbReference>
<dbReference type="PROSITE" id="PS51192">
    <property type="entry name" value="HELICASE_ATP_BIND_1"/>
    <property type="match status" value="1"/>
</dbReference>
<dbReference type="GO" id="GO:0016787">
    <property type="term" value="F:hydrolase activity"/>
    <property type="evidence" value="ECO:0007669"/>
    <property type="project" value="UniProtKB-KW"/>
</dbReference>
<evidence type="ECO:0000256" key="3">
    <source>
        <dbReference type="ARBA" id="ARBA00022723"/>
    </source>
</evidence>
<dbReference type="Pfam" id="PF18074">
    <property type="entry name" value="PriA_C"/>
    <property type="match status" value="1"/>
</dbReference>
<evidence type="ECO:0000256" key="10">
    <source>
        <dbReference type="ARBA" id="ARBA00023235"/>
    </source>
</evidence>
<feature type="binding site" evidence="11">
    <location>
        <position position="362"/>
    </location>
    <ligand>
        <name>Zn(2+)</name>
        <dbReference type="ChEBI" id="CHEBI:29105"/>
        <label>2</label>
    </ligand>
</feature>
<keyword evidence="7 11" id="KW-0862">Zinc</keyword>
<feature type="binding site" evidence="11">
    <location>
        <position position="375"/>
    </location>
    <ligand>
        <name>Zn(2+)</name>
        <dbReference type="ChEBI" id="CHEBI:29105"/>
        <label>1</label>
    </ligand>
</feature>
<reference evidence="13" key="1">
    <citation type="submission" date="2023-01" db="EMBL/GenBank/DDBJ databases">
        <title>Sulfurovum sp. zt1-1 genome assembly.</title>
        <authorList>
            <person name="Wang J."/>
        </authorList>
    </citation>
    <scope>NUCLEOTIDE SEQUENCE</scope>
    <source>
        <strain evidence="13">Zt1-1</strain>
    </source>
</reference>
<evidence type="ECO:0000256" key="6">
    <source>
        <dbReference type="ARBA" id="ARBA00022806"/>
    </source>
</evidence>
<dbReference type="InterPro" id="IPR014001">
    <property type="entry name" value="Helicase_ATP-bd"/>
</dbReference>
<dbReference type="PANTHER" id="PTHR30580:SF0">
    <property type="entry name" value="PRIMOSOMAL PROTEIN N"/>
    <property type="match status" value="1"/>
</dbReference>
<dbReference type="HAMAP" id="MF_00983">
    <property type="entry name" value="PriA"/>
    <property type="match status" value="1"/>
</dbReference>
<comment type="function">
    <text evidence="11">Initiates the restart of stalled replication forks, which reloads the replicative helicase on sites other than the origin of replication. Recognizes and binds to abandoned replication forks and remodels them to uncover a helicase loading site. Promotes assembly of the primosome at these replication forks.</text>
</comment>
<keyword evidence="9 11" id="KW-0238">DNA-binding</keyword>
<dbReference type="InterPro" id="IPR041236">
    <property type="entry name" value="PriA_C"/>
</dbReference>
<protein>
    <recommendedName>
        <fullName evidence="11">Replication restart protein PriA</fullName>
    </recommendedName>
    <alternativeName>
        <fullName evidence="11">ATP-dependent DNA helicase PriA</fullName>
        <ecNumber evidence="11">5.6.2.4</ecNumber>
    </alternativeName>
    <alternativeName>
        <fullName evidence="11">DNA 3'-5' helicase PriA</fullName>
    </alternativeName>
</protein>
<organism evidence="13 14">
    <name type="scientific">Sulfurovum zhangzhouensis</name>
    <dbReference type="NCBI Taxonomy" id="3019067"/>
    <lineage>
        <taxon>Bacteria</taxon>
        <taxon>Pseudomonadati</taxon>
        <taxon>Campylobacterota</taxon>
        <taxon>Epsilonproteobacteria</taxon>
        <taxon>Campylobacterales</taxon>
        <taxon>Sulfurovaceae</taxon>
        <taxon>Sulfurovum</taxon>
    </lineage>
</organism>
<comment type="caution">
    <text evidence="13">The sequence shown here is derived from an EMBL/GenBank/DDBJ whole genome shotgun (WGS) entry which is preliminary data.</text>
</comment>
<dbReference type="Gene3D" id="3.40.50.300">
    <property type="entry name" value="P-loop containing nucleotide triphosphate hydrolases"/>
    <property type="match status" value="2"/>
</dbReference>
<dbReference type="SMART" id="SM00490">
    <property type="entry name" value="HELICc"/>
    <property type="match status" value="1"/>
</dbReference>
<comment type="catalytic activity">
    <reaction evidence="11">
        <text>Couples ATP hydrolysis with the unwinding of duplex DNA by translocating in the 3'-5' direction.</text>
        <dbReference type="EC" id="5.6.2.4"/>
    </reaction>
</comment>
<dbReference type="SUPFAM" id="SSF52540">
    <property type="entry name" value="P-loop containing nucleoside triphosphate hydrolases"/>
    <property type="match status" value="1"/>
</dbReference>
<dbReference type="InterPro" id="IPR041222">
    <property type="entry name" value="PriA_3primeBD"/>
</dbReference>
<keyword evidence="14" id="KW-1185">Reference proteome</keyword>
<keyword evidence="10 11" id="KW-0413">Isomerase</keyword>
<dbReference type="InterPro" id="IPR027417">
    <property type="entry name" value="P-loop_NTPase"/>
</dbReference>
<evidence type="ECO:0000256" key="2">
    <source>
        <dbReference type="ARBA" id="ARBA00022705"/>
    </source>
</evidence>
<dbReference type="Gene3D" id="3.40.1440.60">
    <property type="entry name" value="PriA, 3(prime) DNA-binding domain"/>
    <property type="match status" value="1"/>
</dbReference>
<feature type="binding site" evidence="11">
    <location>
        <position position="335"/>
    </location>
    <ligand>
        <name>Zn(2+)</name>
        <dbReference type="ChEBI" id="CHEBI:29105"/>
        <label>1</label>
    </ligand>
</feature>
<dbReference type="EMBL" id="JAQIBD010000001">
    <property type="protein sequence ID" value="MDM5271422.1"/>
    <property type="molecule type" value="Genomic_DNA"/>
</dbReference>
<keyword evidence="4 11" id="KW-0547">Nucleotide-binding</keyword>
<feature type="binding site" evidence="11">
    <location>
        <position position="365"/>
    </location>
    <ligand>
        <name>Zn(2+)</name>
        <dbReference type="ChEBI" id="CHEBI:29105"/>
        <label>2</label>
    </ligand>
</feature>
<dbReference type="SMART" id="SM00487">
    <property type="entry name" value="DEXDc"/>
    <property type="match status" value="1"/>
</dbReference>
<evidence type="ECO:0000256" key="1">
    <source>
        <dbReference type="ARBA" id="ARBA00022515"/>
    </source>
</evidence>
<dbReference type="InterPro" id="IPR011545">
    <property type="entry name" value="DEAD/DEAH_box_helicase_dom"/>
</dbReference>
<evidence type="ECO:0000259" key="12">
    <source>
        <dbReference type="PROSITE" id="PS51192"/>
    </source>
</evidence>
<dbReference type="EC" id="5.6.2.4" evidence="11"/>
<dbReference type="Pfam" id="PF00271">
    <property type="entry name" value="Helicase_C"/>
    <property type="match status" value="1"/>
</dbReference>
<keyword evidence="1 11" id="KW-0639">Primosome</keyword>
<keyword evidence="2 11" id="KW-0235">DNA replication</keyword>
<keyword evidence="3 11" id="KW-0479">Metal-binding</keyword>
<dbReference type="InterPro" id="IPR042115">
    <property type="entry name" value="PriA_3primeBD_sf"/>
</dbReference>
<name>A0ABT7QX69_9BACT</name>
<comment type="similarity">
    <text evidence="11">Belongs to the helicase family. PriA subfamily.</text>
</comment>
<feature type="binding site" evidence="11">
    <location>
        <position position="344"/>
    </location>
    <ligand>
        <name>Zn(2+)</name>
        <dbReference type="ChEBI" id="CHEBI:29105"/>
        <label>2</label>
    </ligand>
</feature>
<evidence type="ECO:0000256" key="5">
    <source>
        <dbReference type="ARBA" id="ARBA00022801"/>
    </source>
</evidence>
<gene>
    <name evidence="11" type="primary">priA</name>
    <name evidence="13" type="ORF">PGH07_04465</name>
</gene>
<dbReference type="Proteomes" id="UP001169069">
    <property type="component" value="Unassembled WGS sequence"/>
</dbReference>
<proteinExistence type="inferred from homology"/>
<evidence type="ECO:0000313" key="13">
    <source>
        <dbReference type="EMBL" id="MDM5271422.1"/>
    </source>
</evidence>
<feature type="domain" description="Helicase ATP-binding" evidence="12">
    <location>
        <begin position="122"/>
        <end position="288"/>
    </location>
</feature>
<dbReference type="InterPro" id="IPR040498">
    <property type="entry name" value="PriA_CRR"/>
</dbReference>
<dbReference type="NCBIfam" id="TIGR00595">
    <property type="entry name" value="priA"/>
    <property type="match status" value="1"/>
</dbReference>
<dbReference type="Pfam" id="PF17764">
    <property type="entry name" value="PriA_3primeBD"/>
    <property type="match status" value="1"/>
</dbReference>